<evidence type="ECO:0000256" key="2">
    <source>
        <dbReference type="SAM" id="SignalP"/>
    </source>
</evidence>
<evidence type="ECO:0000256" key="1">
    <source>
        <dbReference type="SAM" id="MobiDB-lite"/>
    </source>
</evidence>
<accession>A0AAD8YMD7</accession>
<keyword evidence="4" id="KW-1185">Reference proteome</keyword>
<feature type="compositionally biased region" description="Low complexity" evidence="1">
    <location>
        <begin position="599"/>
        <end position="653"/>
    </location>
</feature>
<organism evidence="3 4">
    <name type="scientific">Skeletonema marinoi</name>
    <dbReference type="NCBI Taxonomy" id="267567"/>
    <lineage>
        <taxon>Eukaryota</taxon>
        <taxon>Sar</taxon>
        <taxon>Stramenopiles</taxon>
        <taxon>Ochrophyta</taxon>
        <taxon>Bacillariophyta</taxon>
        <taxon>Coscinodiscophyceae</taxon>
        <taxon>Thalassiosirophycidae</taxon>
        <taxon>Thalassiosirales</taxon>
        <taxon>Skeletonemataceae</taxon>
        <taxon>Skeletonema</taxon>
        <taxon>Skeletonema marinoi-dohrnii complex</taxon>
    </lineage>
</organism>
<dbReference type="InterPro" id="IPR012334">
    <property type="entry name" value="Pectin_lyas_fold"/>
</dbReference>
<reference evidence="3" key="1">
    <citation type="submission" date="2023-06" db="EMBL/GenBank/DDBJ databases">
        <title>Survivors Of The Sea: Transcriptome response of Skeletonema marinoi to long-term dormancy.</title>
        <authorList>
            <person name="Pinder M.I.M."/>
            <person name="Kourtchenko O."/>
            <person name="Robertson E.K."/>
            <person name="Larsson T."/>
            <person name="Maumus F."/>
            <person name="Osuna-Cruz C.M."/>
            <person name="Vancaester E."/>
            <person name="Stenow R."/>
            <person name="Vandepoele K."/>
            <person name="Ploug H."/>
            <person name="Bruchert V."/>
            <person name="Godhe A."/>
            <person name="Topel M."/>
        </authorList>
    </citation>
    <scope>NUCLEOTIDE SEQUENCE</scope>
    <source>
        <strain evidence="3">R05AC</strain>
    </source>
</reference>
<dbReference type="Gene3D" id="2.160.20.10">
    <property type="entry name" value="Single-stranded right-handed beta-helix, Pectin lyase-like"/>
    <property type="match status" value="2"/>
</dbReference>
<gene>
    <name evidence="3" type="ORF">QTG54_000098</name>
</gene>
<feature type="chain" id="PRO_5042227588" evidence="2">
    <location>
        <begin position="24"/>
        <end position="753"/>
    </location>
</feature>
<evidence type="ECO:0000313" key="4">
    <source>
        <dbReference type="Proteomes" id="UP001224775"/>
    </source>
</evidence>
<feature type="region of interest" description="Disordered" evidence="1">
    <location>
        <begin position="596"/>
        <end position="653"/>
    </location>
</feature>
<protein>
    <submittedName>
        <fullName evidence="3">Uncharacterized protein</fullName>
    </submittedName>
</protein>
<feature type="signal peptide" evidence="2">
    <location>
        <begin position="1"/>
        <end position="23"/>
    </location>
</feature>
<dbReference type="AlphaFoldDB" id="A0AAD8YMD7"/>
<dbReference type="Proteomes" id="UP001224775">
    <property type="component" value="Unassembled WGS sequence"/>
</dbReference>
<dbReference type="EMBL" id="JATAAI010000001">
    <property type="protein sequence ID" value="KAK1748159.1"/>
    <property type="molecule type" value="Genomic_DNA"/>
</dbReference>
<evidence type="ECO:0000313" key="3">
    <source>
        <dbReference type="EMBL" id="KAK1748159.1"/>
    </source>
</evidence>
<sequence>MVFDFQLLLFIIVAAAFSNIVKAQPTSTPYEVKTCVVNFVGESCLTDLLPVANPIRYQTQPVTNPNACEDTVGQRGSLSFVDIALPTNQVLYVEVTTNVEGQENVGIDNFHVRPSRLTEPWGTPTVEFNLASFYIADTGQFSVEFASSDIWKDLQRAQNFDALMLFVNPPMDPIPSDAVLIEEDITQFDNVGGGQLARTLGAGKYYFSAAQTYDWGQDVVYHVMDDTEVYFEQNSYVKARIIQTKQKVNNVLIRGYGVLDNAYSPTEYDIPGESDDGSRQAIHILGKNIEISGLSIVNTLKECGEFGYALNINANWAPVAVSPADSLGVFEAGELQNGNPPYKARPAHCQDFNMDDTQNTDFTNCPTSQNDHSGQDGINAGKYGTVTDSFVRVVDDALKPWDSGAHYERITVWQLGLGWPINLGWWGWTQDDVGTSVENVYLIHNQNWMTSNDWPTTNSGQCVVGGVYGSSSVKSNYRIHNIFVETACSCAVGLEINKAAFSRHLTPQGCVGSIKNMSITNMFFDEEFFTGGATRTNNFLRGERNPGSLCTGDFEGKISDLTISGDVNGRALSRSDFIVPRKFVGTVPNLVFESVTVDPPSTTTSTSTTSTTSSTTTTTTELPPTTTTTTTTSTTTPITTTTTTTTSTSTTVTTTPSNKVRVKIVIETPYDPTKVSWKVKIGSTNIVTGKASTMTSTNSGYETFVDLDAGIRYKFVVIDNNTIKDTFWEVLRGSNVLVDGDCNCRKEVKYFTL</sequence>
<keyword evidence="2" id="KW-0732">Signal</keyword>
<comment type="caution">
    <text evidence="3">The sequence shown here is derived from an EMBL/GenBank/DDBJ whole genome shotgun (WGS) entry which is preliminary data.</text>
</comment>
<proteinExistence type="predicted"/>
<name>A0AAD8YMD7_9STRA</name>